<comment type="caution">
    <text evidence="1">The sequence shown here is derived from an EMBL/GenBank/DDBJ whole genome shotgun (WGS) entry which is preliminary data.</text>
</comment>
<evidence type="ECO:0000313" key="1">
    <source>
        <dbReference type="EMBL" id="MFH6602879.1"/>
    </source>
</evidence>
<organism evidence="1 2">
    <name type="scientific">Meishania litoralis</name>
    <dbReference type="NCBI Taxonomy" id="3434685"/>
    <lineage>
        <taxon>Bacteria</taxon>
        <taxon>Pseudomonadati</taxon>
        <taxon>Bacteroidota</taxon>
        <taxon>Flavobacteriia</taxon>
        <taxon>Flavobacteriales</taxon>
        <taxon>Flavobacteriaceae</taxon>
        <taxon>Meishania</taxon>
    </lineage>
</organism>
<dbReference type="EMBL" id="JBHFPV010000001">
    <property type="protein sequence ID" value="MFH6602879.1"/>
    <property type="molecule type" value="Genomic_DNA"/>
</dbReference>
<name>A0ACC7LIM2_9FLAO</name>
<accession>A0ACC7LIM2</accession>
<evidence type="ECO:0000313" key="2">
    <source>
        <dbReference type="Proteomes" id="UP001595191"/>
    </source>
</evidence>
<gene>
    <name evidence="1" type="ORF">ACEZ3G_05280</name>
</gene>
<reference evidence="1" key="1">
    <citation type="submission" date="2024-09" db="EMBL/GenBank/DDBJ databases">
        <authorList>
            <person name="Liu J."/>
        </authorList>
    </citation>
    <scope>NUCLEOTIDE SEQUENCE</scope>
    <source>
        <strain evidence="1">NBU2967</strain>
    </source>
</reference>
<dbReference type="Proteomes" id="UP001595191">
    <property type="component" value="Unassembled WGS sequence"/>
</dbReference>
<proteinExistence type="predicted"/>
<sequence length="303" mass="33907">MVLFFMTSCSKDGENNTDNFQEIPADESAKLAALKLYNDYYLVATTTNDDTEWTGDEPSCDPGNIPQGVKDKILMRLMYFRKASGLHNEIIENLTKSEKAQQAALMMYANNQLEHFPPESWKCYSAHGKDGAGNSLLAMSKNAEAIDTYIRDQGSANGPVGHRRWLLWPRLQEIGLGNTEASNAIWVLGNPGSPPTDAPDFIAWPPEGYVPNRLVYPRWSFSIQDADFTETQISMKDSKGNSVQLSVEELDNAYGDRTIVWVPEGVNTNSAKDELYQVTLENVKVNDESHDFEYSVILFDIDG</sequence>
<keyword evidence="2" id="KW-1185">Reference proteome</keyword>
<protein>
    <submittedName>
        <fullName evidence="1">CAP domain-containing protein</fullName>
    </submittedName>
</protein>